<name>A0A2S8GIK8_9BACT</name>
<feature type="domain" description="AMP-binding enzyme C-terminal" evidence="2">
    <location>
        <begin position="420"/>
        <end position="493"/>
    </location>
</feature>
<dbReference type="SUPFAM" id="SSF56801">
    <property type="entry name" value="Acetyl-CoA synthetase-like"/>
    <property type="match status" value="1"/>
</dbReference>
<dbReference type="PROSITE" id="PS00018">
    <property type="entry name" value="EF_HAND_1"/>
    <property type="match status" value="1"/>
</dbReference>
<dbReference type="InterPro" id="IPR018247">
    <property type="entry name" value="EF_Hand_1_Ca_BS"/>
</dbReference>
<dbReference type="Proteomes" id="UP000237819">
    <property type="component" value="Unassembled WGS sequence"/>
</dbReference>
<dbReference type="Gene3D" id="3.30.300.30">
    <property type="match status" value="1"/>
</dbReference>
<dbReference type="InterPro" id="IPR050237">
    <property type="entry name" value="ATP-dep_AMP-bd_enzyme"/>
</dbReference>
<dbReference type="Pfam" id="PF00501">
    <property type="entry name" value="AMP-binding"/>
    <property type="match status" value="1"/>
</dbReference>
<dbReference type="Pfam" id="PF13193">
    <property type="entry name" value="AMP-binding_C"/>
    <property type="match status" value="1"/>
</dbReference>
<accession>A0A2S8GIK8</accession>
<dbReference type="InterPro" id="IPR025110">
    <property type="entry name" value="AMP-bd_C"/>
</dbReference>
<evidence type="ECO:0000259" key="2">
    <source>
        <dbReference type="Pfam" id="PF13193"/>
    </source>
</evidence>
<proteinExistence type="predicted"/>
<protein>
    <recommendedName>
        <fullName evidence="5">Long-chain fatty acid--CoA ligase</fullName>
    </recommendedName>
</protein>
<evidence type="ECO:0000313" key="3">
    <source>
        <dbReference type="EMBL" id="PQO44273.1"/>
    </source>
</evidence>
<dbReference type="AlphaFoldDB" id="A0A2S8GIK8"/>
<evidence type="ECO:0000259" key="1">
    <source>
        <dbReference type="Pfam" id="PF00501"/>
    </source>
</evidence>
<reference evidence="3 4" key="1">
    <citation type="submission" date="2018-02" db="EMBL/GenBank/DDBJ databases">
        <title>Comparative genomes isolates from brazilian mangrove.</title>
        <authorList>
            <person name="Araujo J.E."/>
            <person name="Taketani R.G."/>
            <person name="Silva M.C.P."/>
            <person name="Loureco M.V."/>
            <person name="Andreote F.D."/>
        </authorList>
    </citation>
    <scope>NUCLEOTIDE SEQUENCE [LARGE SCALE GENOMIC DNA]</scope>
    <source>
        <strain evidence="3 4">Nap-Phe MGV</strain>
    </source>
</reference>
<sequence length="500" mass="53464">MGRWSPSVSSPVISDPIWSASPILDAVENYRGSIIDLDAGRVISADEFARAREALVAAFRQQGLAPGDRVLVTIGNGPLFPATLAALLACEASPLLVHVMTPSAELARYSKRFGVKWLVGFGGDPQVQTVLTSCQQLEPLAGWSLTWGAFPEPSVIPGPELRGVPLHPTSGSTGLPKIALRPGFAAMEEARHYAETMAICEDDCLFAIPPMSHAYGYGLTVMTPLLSGASVVTTANFSIKKLAEVLRDYPVTVLPMVPAHIDMLLFGGAIDFGRLRWLLTAGSMMPRRSAVQFRKKTGVTVCPLYGTTETGGISVATTADGEDVDGRVGPPMNGVKVCVRPPADADEQGLEPGVGKLHIQNSSMMAGYLDDHGSILHPWDQDGWFETGDLARIANDGVIHLRGRTGEMINVLGLKVVPCEVEEAIAAMPGVREVKVYGSRLASQAEIVKAAVAVEAGVDEQSIRAYCEEHLVYYKRPQAIALVDALPRSPAGKIVRDRLP</sequence>
<evidence type="ECO:0000313" key="4">
    <source>
        <dbReference type="Proteomes" id="UP000237819"/>
    </source>
</evidence>
<dbReference type="PANTHER" id="PTHR43767:SF12">
    <property type="entry name" value="AMP-DEPENDENT SYNTHETASE AND LIGASE"/>
    <property type="match status" value="1"/>
</dbReference>
<dbReference type="InterPro" id="IPR000873">
    <property type="entry name" value="AMP-dep_synth/lig_dom"/>
</dbReference>
<dbReference type="InterPro" id="IPR042099">
    <property type="entry name" value="ANL_N_sf"/>
</dbReference>
<dbReference type="EMBL" id="PUHZ01000020">
    <property type="protein sequence ID" value="PQO44273.1"/>
    <property type="molecule type" value="Genomic_DNA"/>
</dbReference>
<dbReference type="Gene3D" id="3.40.50.12780">
    <property type="entry name" value="N-terminal domain of ligase-like"/>
    <property type="match status" value="1"/>
</dbReference>
<organism evidence="3 4">
    <name type="scientific">Blastopirellula marina</name>
    <dbReference type="NCBI Taxonomy" id="124"/>
    <lineage>
        <taxon>Bacteria</taxon>
        <taxon>Pseudomonadati</taxon>
        <taxon>Planctomycetota</taxon>
        <taxon>Planctomycetia</taxon>
        <taxon>Pirellulales</taxon>
        <taxon>Pirellulaceae</taxon>
        <taxon>Blastopirellula</taxon>
    </lineage>
</organism>
<evidence type="ECO:0008006" key="5">
    <source>
        <dbReference type="Google" id="ProtNLM"/>
    </source>
</evidence>
<feature type="domain" description="AMP-dependent synthetase/ligase" evidence="1">
    <location>
        <begin position="36"/>
        <end position="369"/>
    </location>
</feature>
<dbReference type="GO" id="GO:0016877">
    <property type="term" value="F:ligase activity, forming carbon-sulfur bonds"/>
    <property type="evidence" value="ECO:0007669"/>
    <property type="project" value="UniProtKB-ARBA"/>
</dbReference>
<dbReference type="PANTHER" id="PTHR43767">
    <property type="entry name" value="LONG-CHAIN-FATTY-ACID--COA LIGASE"/>
    <property type="match status" value="1"/>
</dbReference>
<comment type="caution">
    <text evidence="3">The sequence shown here is derived from an EMBL/GenBank/DDBJ whole genome shotgun (WGS) entry which is preliminary data.</text>
</comment>
<dbReference type="InterPro" id="IPR045851">
    <property type="entry name" value="AMP-bd_C_sf"/>
</dbReference>
<gene>
    <name evidence="3" type="ORF">C5Y93_20135</name>
</gene>